<protein>
    <submittedName>
        <fullName evidence="8">Uncharacterized protein</fullName>
    </submittedName>
</protein>
<evidence type="ECO:0000313" key="8">
    <source>
        <dbReference type="EMBL" id="ARX35315.1"/>
    </source>
</evidence>
<evidence type="ECO:0000313" key="9">
    <source>
        <dbReference type="Proteomes" id="UP000195540"/>
    </source>
</evidence>
<feature type="transmembrane region" description="Helical" evidence="7">
    <location>
        <begin position="151"/>
        <end position="168"/>
    </location>
</feature>
<keyword evidence="3" id="KW-1003">Cell membrane</keyword>
<feature type="transmembrane region" description="Helical" evidence="7">
    <location>
        <begin position="252"/>
        <end position="269"/>
    </location>
</feature>
<name>A0AAN1C2M1_PROMI</name>
<keyword evidence="6 7" id="KW-0472">Membrane</keyword>
<accession>A0AAN1C2M1</accession>
<comment type="similarity">
    <text evidence="2">Belongs to the UPF0324 family.</text>
</comment>
<dbReference type="NCBIfam" id="TIGR00698">
    <property type="entry name" value="YeiH family putative sulfate export transporter"/>
    <property type="match status" value="1"/>
</dbReference>
<evidence type="ECO:0000256" key="2">
    <source>
        <dbReference type="ARBA" id="ARBA00007977"/>
    </source>
</evidence>
<dbReference type="KEGG" id="pvl:AOB99_06625"/>
<dbReference type="EMBL" id="CP021694">
    <property type="protein sequence ID" value="ARX35315.1"/>
    <property type="molecule type" value="Genomic_DNA"/>
</dbReference>
<evidence type="ECO:0000256" key="7">
    <source>
        <dbReference type="SAM" id="Phobius"/>
    </source>
</evidence>
<reference evidence="8 9" key="1">
    <citation type="submission" date="2017-05" db="EMBL/GenBank/DDBJ databases">
        <title>Whole genome sequencing of Proteus mirabilis AR_0155.</title>
        <authorList>
            <person name="Conlan S."/>
            <person name="Thomas P.J."/>
            <person name="Mullikin J."/>
            <person name="Frank K.M."/>
            <person name="Segre J.A."/>
        </authorList>
    </citation>
    <scope>NUCLEOTIDE SEQUENCE [LARGE SCALE GENOMIC DNA]</scope>
    <source>
        <strain evidence="8 9">AR_0155</strain>
    </source>
</reference>
<keyword evidence="5 7" id="KW-1133">Transmembrane helix</keyword>
<feature type="transmembrane region" description="Helical" evidence="7">
    <location>
        <begin position="321"/>
        <end position="339"/>
    </location>
</feature>
<evidence type="ECO:0000256" key="1">
    <source>
        <dbReference type="ARBA" id="ARBA00004651"/>
    </source>
</evidence>
<feature type="transmembrane region" description="Helical" evidence="7">
    <location>
        <begin position="30"/>
        <end position="49"/>
    </location>
</feature>
<dbReference type="Pfam" id="PF03601">
    <property type="entry name" value="Cons_hypoth698"/>
    <property type="match status" value="1"/>
</dbReference>
<organism evidence="8 9">
    <name type="scientific">Proteus mirabilis</name>
    <dbReference type="NCBI Taxonomy" id="584"/>
    <lineage>
        <taxon>Bacteria</taxon>
        <taxon>Pseudomonadati</taxon>
        <taxon>Pseudomonadota</taxon>
        <taxon>Gammaproteobacteria</taxon>
        <taxon>Enterobacterales</taxon>
        <taxon>Morganellaceae</taxon>
        <taxon>Proteus</taxon>
    </lineage>
</organism>
<comment type="subcellular location">
    <subcellularLocation>
        <location evidence="1">Cell membrane</location>
        <topology evidence="1">Multi-pass membrane protein</topology>
    </subcellularLocation>
</comment>
<dbReference type="InterPro" id="IPR004630">
    <property type="entry name" value="UPF0324_YeiH-like"/>
</dbReference>
<feature type="transmembrane region" description="Helical" evidence="7">
    <location>
        <begin position="61"/>
        <end position="81"/>
    </location>
</feature>
<evidence type="ECO:0000256" key="5">
    <source>
        <dbReference type="ARBA" id="ARBA00022989"/>
    </source>
</evidence>
<dbReference type="RefSeq" id="WP_004247060.1">
    <property type="nucleotide sequence ID" value="NZ_CAXOIN010000007.1"/>
</dbReference>
<dbReference type="GO" id="GO:0005886">
    <property type="term" value="C:plasma membrane"/>
    <property type="evidence" value="ECO:0007669"/>
    <property type="project" value="UniProtKB-SubCell"/>
</dbReference>
<feature type="transmembrane region" description="Helical" evidence="7">
    <location>
        <begin position="118"/>
        <end position="139"/>
    </location>
</feature>
<feature type="transmembrane region" description="Helical" evidence="7">
    <location>
        <begin position="180"/>
        <end position="201"/>
    </location>
</feature>
<dbReference type="PANTHER" id="PTHR30106">
    <property type="entry name" value="INNER MEMBRANE PROTEIN YEIH-RELATED"/>
    <property type="match status" value="1"/>
</dbReference>
<dbReference type="InterPro" id="IPR018383">
    <property type="entry name" value="UPF0324_pro"/>
</dbReference>
<sequence>MLMQNLHKQGFSMSEQSQTTTLAKKCFIPVYRWLPGLLLTGILTALAIYVGDIPWFSSMGLGALTLAILFGIIAGNTVYPIAKPYSDEGVKFAKHYLLRAGIILYGFRLTFQQIADVGATGLIIDAIMLTSTFLIAMWVGKKYFGLDDQTVMLIGAGSSICGAAAVMATEPVVKAQASQVAVAVSTVVIFGTIGIFLYPWFFHLNAFAGWLPFSEETFGIFAGSTIHEVAQVVAVGHSISPDAENAAVISKMIRVMMLAPFLIILSTYISKKGRKTVGATTEKSPITIPWFAVFFILMAGFNSFNLIPAAIVSYIVTIDTILLAMAMVALGLTTHISAIRQAGVKPLLLALFLFFWLTLGGAAINIFIQSVLM</sequence>
<evidence type="ECO:0000256" key="4">
    <source>
        <dbReference type="ARBA" id="ARBA00022692"/>
    </source>
</evidence>
<dbReference type="PANTHER" id="PTHR30106:SF2">
    <property type="entry name" value="UPF0324 INNER MEMBRANE PROTEIN YEIH"/>
    <property type="match status" value="1"/>
</dbReference>
<gene>
    <name evidence="8" type="ORF">AM402_14490</name>
</gene>
<feature type="transmembrane region" description="Helical" evidence="7">
    <location>
        <begin position="346"/>
        <end position="368"/>
    </location>
</feature>
<evidence type="ECO:0000256" key="3">
    <source>
        <dbReference type="ARBA" id="ARBA00022475"/>
    </source>
</evidence>
<feature type="transmembrane region" description="Helical" evidence="7">
    <location>
        <begin position="290"/>
        <end position="315"/>
    </location>
</feature>
<evidence type="ECO:0000256" key="6">
    <source>
        <dbReference type="ARBA" id="ARBA00023136"/>
    </source>
</evidence>
<dbReference type="Proteomes" id="UP000195540">
    <property type="component" value="Chromosome"/>
</dbReference>
<keyword evidence="4 7" id="KW-0812">Transmembrane</keyword>
<proteinExistence type="inferred from homology"/>
<dbReference type="AlphaFoldDB" id="A0AAN1C2M1"/>